<keyword evidence="2" id="KW-1185">Reference proteome</keyword>
<dbReference type="AlphaFoldDB" id="A0A931H6Z0"/>
<organism evidence="1 2">
    <name type="scientific">Caenimonas aquaedulcis</name>
    <dbReference type="NCBI Taxonomy" id="2793270"/>
    <lineage>
        <taxon>Bacteria</taxon>
        <taxon>Pseudomonadati</taxon>
        <taxon>Pseudomonadota</taxon>
        <taxon>Betaproteobacteria</taxon>
        <taxon>Burkholderiales</taxon>
        <taxon>Comamonadaceae</taxon>
        <taxon>Caenimonas</taxon>
    </lineage>
</organism>
<proteinExistence type="predicted"/>
<gene>
    <name evidence="1" type="ORF">I5803_17055</name>
</gene>
<dbReference type="RefSeq" id="WP_196987518.1">
    <property type="nucleotide sequence ID" value="NZ_JADWYS010000001.1"/>
</dbReference>
<evidence type="ECO:0000313" key="1">
    <source>
        <dbReference type="EMBL" id="MBG9389741.1"/>
    </source>
</evidence>
<reference evidence="1" key="1">
    <citation type="submission" date="2020-11" db="EMBL/GenBank/DDBJ databases">
        <title>Bacterial whole genome sequence for Caenimonas sp. DR4.4.</title>
        <authorList>
            <person name="Le V."/>
            <person name="Ko S.-R."/>
            <person name="Ahn C.-Y."/>
            <person name="Oh H.-M."/>
        </authorList>
    </citation>
    <scope>NUCLEOTIDE SEQUENCE</scope>
    <source>
        <strain evidence="1">DR4.4</strain>
    </source>
</reference>
<comment type="caution">
    <text evidence="1">The sequence shown here is derived from an EMBL/GenBank/DDBJ whole genome shotgun (WGS) entry which is preliminary data.</text>
</comment>
<dbReference type="Proteomes" id="UP000651050">
    <property type="component" value="Unassembled WGS sequence"/>
</dbReference>
<evidence type="ECO:0008006" key="3">
    <source>
        <dbReference type="Google" id="ProtNLM"/>
    </source>
</evidence>
<name>A0A931H6Z0_9BURK</name>
<protein>
    <recommendedName>
        <fullName evidence="3">DUF721 domain-containing protein</fullName>
    </recommendedName>
</protein>
<accession>A0A931H6Z0</accession>
<dbReference type="EMBL" id="JADWYS010000001">
    <property type="protein sequence ID" value="MBG9389741.1"/>
    <property type="molecule type" value="Genomic_DNA"/>
</dbReference>
<sequence>MTTSSSNQRRQPIQVLAAAEASPTLAGLAQLARESRERLEAVELLIPSSLRRIVKAGPIDGTEWCLLVESNAAAAKLRQVLPALVAHLCGRGWQVTSIRLKVQTPGI</sequence>
<evidence type="ECO:0000313" key="2">
    <source>
        <dbReference type="Proteomes" id="UP000651050"/>
    </source>
</evidence>